<evidence type="ECO:0000256" key="6">
    <source>
        <dbReference type="ARBA" id="ARBA00023014"/>
    </source>
</evidence>
<keyword evidence="3" id="KW-0949">S-adenosyl-L-methionine</keyword>
<dbReference type="GeneID" id="11970683"/>
<dbReference type="SFLD" id="SFLDS00029">
    <property type="entry name" value="Radical_SAM"/>
    <property type="match status" value="1"/>
</dbReference>
<evidence type="ECO:0000256" key="4">
    <source>
        <dbReference type="ARBA" id="ARBA00022723"/>
    </source>
</evidence>
<keyword evidence="5" id="KW-0408">Iron</keyword>
<dbReference type="SFLD" id="SFLDG01094">
    <property type="entry name" value="Uncharacterised_Radical_SAM_Su"/>
    <property type="match status" value="1"/>
</dbReference>
<dbReference type="PANTHER" id="PTHR30352">
    <property type="entry name" value="PYRUVATE FORMATE-LYASE-ACTIVATING ENZYME"/>
    <property type="match status" value="1"/>
</dbReference>
<reference evidence="8 9" key="1">
    <citation type="journal article" date="2012" name="J. Bacteriol.">
        <title>Complete genome sequence of a thermophilic methanogen, Methanocella conradii HZ254, isolated from Chinese rice field soil.</title>
        <authorList>
            <person name="Lu Z."/>
            <person name="Lu Y."/>
        </authorList>
    </citation>
    <scope>NUCLEOTIDE SEQUENCE [LARGE SCALE GENOMIC DNA]</scope>
    <source>
        <strain evidence="9">DSM 24694 / JCM 17849 / CGMCC 1.5162 / HZ254</strain>
    </source>
</reference>
<dbReference type="Proteomes" id="UP000005233">
    <property type="component" value="Chromosome"/>
</dbReference>
<dbReference type="GO" id="GO:0046872">
    <property type="term" value="F:metal ion binding"/>
    <property type="evidence" value="ECO:0007669"/>
    <property type="project" value="UniProtKB-KW"/>
</dbReference>
<dbReference type="KEGG" id="mez:Mtc_0788"/>
<accession>H8I9D1</accession>
<dbReference type="Gene3D" id="3.20.20.70">
    <property type="entry name" value="Aldolase class I"/>
    <property type="match status" value="1"/>
</dbReference>
<dbReference type="Pfam" id="PF04055">
    <property type="entry name" value="Radical_SAM"/>
    <property type="match status" value="1"/>
</dbReference>
<dbReference type="SUPFAM" id="SSF102114">
    <property type="entry name" value="Radical SAM enzymes"/>
    <property type="match status" value="1"/>
</dbReference>
<dbReference type="InterPro" id="IPR034457">
    <property type="entry name" value="Organic_radical-activating"/>
</dbReference>
<feature type="domain" description="Radical SAM core" evidence="7">
    <location>
        <begin position="15"/>
        <end position="242"/>
    </location>
</feature>
<sequence>MRLNLGDIVPISTLDWPGKVVLVVFTRGCPLRCPYCSNGRFIEAPEDGEGTDVEQVRARILDAADFIDGVVFSGGEPFMQPMALKELASYAKGIGLLVGVHTNGAYPDRIGSMADDGLLDSVFLDVKAPLEYELYRAACGADLTTFEAIKRSVALCCGLRKGQKIRYLEARTTVFRGIGDKPSDIEKIARAIEFADAYVVQQGRPEVAMDEKIKALDAVPRNELLSLAAAARKASKGIGSIKVRTHIFGDEVVE</sequence>
<dbReference type="InterPro" id="IPR013785">
    <property type="entry name" value="Aldolase_TIM"/>
</dbReference>
<keyword evidence="2" id="KW-0004">4Fe-4S</keyword>
<dbReference type="HOGENOM" id="CLU_078147_0_0_2"/>
<evidence type="ECO:0000313" key="8">
    <source>
        <dbReference type="EMBL" id="AFC99549.1"/>
    </source>
</evidence>
<evidence type="ECO:0000256" key="2">
    <source>
        <dbReference type="ARBA" id="ARBA00022485"/>
    </source>
</evidence>
<dbReference type="PROSITE" id="PS51918">
    <property type="entry name" value="RADICAL_SAM"/>
    <property type="match status" value="1"/>
</dbReference>
<keyword evidence="4" id="KW-0479">Metal-binding</keyword>
<dbReference type="PANTHER" id="PTHR30352:SF5">
    <property type="entry name" value="PYRUVATE FORMATE-LYASE 1-ACTIVATING ENZYME"/>
    <property type="match status" value="1"/>
</dbReference>
<dbReference type="GO" id="GO:0043365">
    <property type="term" value="F:[formate-C-acetyltransferase]-activating enzyme activity"/>
    <property type="evidence" value="ECO:0007669"/>
    <property type="project" value="UniProtKB-EC"/>
</dbReference>
<comment type="cofactor">
    <cofactor evidence="1">
        <name>[4Fe-4S] cluster</name>
        <dbReference type="ChEBI" id="CHEBI:49883"/>
    </cofactor>
</comment>
<evidence type="ECO:0000313" key="9">
    <source>
        <dbReference type="Proteomes" id="UP000005233"/>
    </source>
</evidence>
<dbReference type="RefSeq" id="WP_014405388.1">
    <property type="nucleotide sequence ID" value="NC_017034.1"/>
</dbReference>
<evidence type="ECO:0000256" key="1">
    <source>
        <dbReference type="ARBA" id="ARBA00001966"/>
    </source>
</evidence>
<name>H8I9D1_METCZ</name>
<dbReference type="eggNOG" id="arCOG00952">
    <property type="taxonomic scope" value="Archaea"/>
</dbReference>
<dbReference type="NCBIfam" id="TIGR02495">
    <property type="entry name" value="NrdG2"/>
    <property type="match status" value="1"/>
</dbReference>
<dbReference type="AlphaFoldDB" id="H8I9D1"/>
<dbReference type="InterPro" id="IPR007197">
    <property type="entry name" value="rSAM"/>
</dbReference>
<evidence type="ECO:0000256" key="3">
    <source>
        <dbReference type="ARBA" id="ARBA00022691"/>
    </source>
</evidence>
<gene>
    <name evidence="8" type="primary">nrdG</name>
    <name evidence="8" type="ordered locus">Mtc_0788</name>
</gene>
<dbReference type="STRING" id="1041930.Mtc_0788"/>
<proteinExistence type="predicted"/>
<organism evidence="8 9">
    <name type="scientific">Methanocella conradii (strain DSM 24694 / JCM 17849 / CGMCC 1.5162 / HZ254)</name>
    <dbReference type="NCBI Taxonomy" id="1041930"/>
    <lineage>
        <taxon>Archaea</taxon>
        <taxon>Methanobacteriati</taxon>
        <taxon>Methanobacteriota</taxon>
        <taxon>Stenosarchaea group</taxon>
        <taxon>Methanomicrobia</taxon>
        <taxon>Methanocellales</taxon>
        <taxon>Methanocellaceae</taxon>
        <taxon>Methanocella</taxon>
    </lineage>
</organism>
<dbReference type="InterPro" id="IPR012840">
    <property type="entry name" value="NrdG2"/>
</dbReference>
<dbReference type="OrthoDB" id="371936at2157"/>
<keyword evidence="9" id="KW-1185">Reference proteome</keyword>
<evidence type="ECO:0000256" key="5">
    <source>
        <dbReference type="ARBA" id="ARBA00023004"/>
    </source>
</evidence>
<evidence type="ECO:0000259" key="7">
    <source>
        <dbReference type="PROSITE" id="PS51918"/>
    </source>
</evidence>
<keyword evidence="6" id="KW-0411">Iron-sulfur</keyword>
<dbReference type="EMBL" id="CP003243">
    <property type="protein sequence ID" value="AFC99549.1"/>
    <property type="molecule type" value="Genomic_DNA"/>
</dbReference>
<dbReference type="GO" id="GO:0051539">
    <property type="term" value="F:4 iron, 4 sulfur cluster binding"/>
    <property type="evidence" value="ECO:0007669"/>
    <property type="project" value="UniProtKB-KW"/>
</dbReference>
<keyword evidence="8" id="KW-0560">Oxidoreductase</keyword>
<dbReference type="InterPro" id="IPR058240">
    <property type="entry name" value="rSAM_sf"/>
</dbReference>
<dbReference type="EC" id="1.97.1.4" evidence="8"/>
<protein>
    <submittedName>
        <fullName evidence="8">Anaerobic ribonucleoside-triphosphate reductase activating protein</fullName>
        <ecNumber evidence="8">1.97.1.4</ecNumber>
    </submittedName>
</protein>
<dbReference type="CDD" id="cd01335">
    <property type="entry name" value="Radical_SAM"/>
    <property type="match status" value="1"/>
</dbReference>